<gene>
    <name evidence="10" type="ORF">MENT_LOCUS18977</name>
</gene>
<feature type="region of interest" description="Disordered" evidence="7">
    <location>
        <begin position="304"/>
        <end position="336"/>
    </location>
</feature>
<keyword evidence="6" id="KW-0539">Nucleus</keyword>
<dbReference type="InterPro" id="IPR045146">
    <property type="entry name" value="SF3A1"/>
</dbReference>
<feature type="compositionally biased region" description="Pro residues" evidence="7">
    <location>
        <begin position="550"/>
        <end position="562"/>
    </location>
</feature>
<dbReference type="PANTHER" id="PTHR15316">
    <property type="entry name" value="SPLICEOSOME ASSOCIATED PROTEIN 114/SWAP SPLICING FACTOR-RELATED"/>
    <property type="match status" value="1"/>
</dbReference>
<feature type="domain" description="Ubiquitin-like" evidence="8">
    <location>
        <begin position="669"/>
        <end position="751"/>
    </location>
</feature>
<evidence type="ECO:0000259" key="9">
    <source>
        <dbReference type="PROSITE" id="PS50128"/>
    </source>
</evidence>
<reference evidence="10 11" key="1">
    <citation type="submission" date="2020-08" db="EMBL/GenBank/DDBJ databases">
        <authorList>
            <person name="Koutsovoulos G."/>
            <person name="Danchin GJ E."/>
        </authorList>
    </citation>
    <scope>NUCLEOTIDE SEQUENCE [LARGE SCALE GENOMIC DNA]</scope>
</reference>
<dbReference type="EMBL" id="CAJEWN010000130">
    <property type="protein sequence ID" value="CAD2167675.1"/>
    <property type="molecule type" value="Genomic_DNA"/>
</dbReference>
<dbReference type="GO" id="GO:0005686">
    <property type="term" value="C:U2 snRNP"/>
    <property type="evidence" value="ECO:0007669"/>
    <property type="project" value="UniProtKB-ARBA"/>
</dbReference>
<dbReference type="FunFam" id="1.10.10.790:FF:000001">
    <property type="entry name" value="Splicing factor 3a, subunit 1"/>
    <property type="match status" value="1"/>
</dbReference>
<dbReference type="SUPFAM" id="SSF109905">
    <property type="entry name" value="Surp module (SWAP domain)"/>
    <property type="match status" value="2"/>
</dbReference>
<keyword evidence="5" id="KW-0508">mRNA splicing</keyword>
<dbReference type="PANTHER" id="PTHR15316:SF1">
    <property type="entry name" value="SPLICING FACTOR 3A SUBUNIT 1"/>
    <property type="match status" value="1"/>
</dbReference>
<dbReference type="AlphaFoldDB" id="A0A6V7UZY1"/>
<dbReference type="Pfam" id="PF00240">
    <property type="entry name" value="ubiquitin"/>
    <property type="match status" value="1"/>
</dbReference>
<dbReference type="InterPro" id="IPR000061">
    <property type="entry name" value="Surp"/>
</dbReference>
<dbReference type="GO" id="GO:0045292">
    <property type="term" value="P:mRNA cis splicing, via spliceosome"/>
    <property type="evidence" value="ECO:0007669"/>
    <property type="project" value="InterPro"/>
</dbReference>
<feature type="region of interest" description="Disordered" evidence="7">
    <location>
        <begin position="526"/>
        <end position="562"/>
    </location>
</feature>
<dbReference type="Proteomes" id="UP000580250">
    <property type="component" value="Unassembled WGS sequence"/>
</dbReference>
<dbReference type="PRINTS" id="PR00348">
    <property type="entry name" value="UBIQUITIN"/>
</dbReference>
<dbReference type="GO" id="GO:0071004">
    <property type="term" value="C:U2-type prespliceosome"/>
    <property type="evidence" value="ECO:0007669"/>
    <property type="project" value="TreeGrafter"/>
</dbReference>
<dbReference type="PROSITE" id="PS50053">
    <property type="entry name" value="UBIQUITIN_2"/>
    <property type="match status" value="1"/>
</dbReference>
<feature type="compositionally biased region" description="Basic and acidic residues" evidence="7">
    <location>
        <begin position="418"/>
        <end position="429"/>
    </location>
</feature>
<organism evidence="10 11">
    <name type="scientific">Meloidogyne enterolobii</name>
    <name type="common">Root-knot nematode worm</name>
    <name type="synonym">Meloidogyne mayaguensis</name>
    <dbReference type="NCBI Taxonomy" id="390850"/>
    <lineage>
        <taxon>Eukaryota</taxon>
        <taxon>Metazoa</taxon>
        <taxon>Ecdysozoa</taxon>
        <taxon>Nematoda</taxon>
        <taxon>Chromadorea</taxon>
        <taxon>Rhabditida</taxon>
        <taxon>Tylenchina</taxon>
        <taxon>Tylenchomorpha</taxon>
        <taxon>Tylenchoidea</taxon>
        <taxon>Meloidogynidae</taxon>
        <taxon>Meloidogyninae</taxon>
        <taxon>Meloidogyne</taxon>
    </lineage>
</organism>
<dbReference type="InterPro" id="IPR035967">
    <property type="entry name" value="SWAP/Surp_sf"/>
</dbReference>
<feature type="compositionally biased region" description="Basic and acidic residues" evidence="7">
    <location>
        <begin position="322"/>
        <end position="336"/>
    </location>
</feature>
<evidence type="ECO:0000256" key="1">
    <source>
        <dbReference type="ARBA" id="ARBA00004123"/>
    </source>
</evidence>
<comment type="subcellular location">
    <subcellularLocation>
        <location evidence="1">Nucleus</location>
    </subcellularLocation>
</comment>
<dbReference type="Pfam" id="PF12230">
    <property type="entry name" value="PRP21_like_P"/>
    <property type="match status" value="1"/>
</dbReference>
<feature type="domain" description="SURP motif" evidence="9">
    <location>
        <begin position="151"/>
        <end position="193"/>
    </location>
</feature>
<dbReference type="OrthoDB" id="447637at2759"/>
<name>A0A6V7UZY1_MELEN</name>
<evidence type="ECO:0000313" key="10">
    <source>
        <dbReference type="EMBL" id="CAD2167675.1"/>
    </source>
</evidence>
<keyword evidence="4" id="KW-0677">Repeat</keyword>
<dbReference type="CDD" id="cd01800">
    <property type="entry name" value="Ubl_SF3a120"/>
    <property type="match status" value="1"/>
</dbReference>
<accession>A0A6V7UZY1</accession>
<dbReference type="InterPro" id="IPR000626">
    <property type="entry name" value="Ubiquitin-like_dom"/>
</dbReference>
<dbReference type="PROSITE" id="PS50128">
    <property type="entry name" value="SURP"/>
    <property type="match status" value="2"/>
</dbReference>
<keyword evidence="2" id="KW-0507">mRNA processing</keyword>
<dbReference type="GO" id="GO:0000381">
    <property type="term" value="P:regulation of alternative mRNA splicing, via spliceosome"/>
    <property type="evidence" value="ECO:0007669"/>
    <property type="project" value="TreeGrafter"/>
</dbReference>
<dbReference type="SUPFAM" id="SSF54236">
    <property type="entry name" value="Ubiquitin-like"/>
    <property type="match status" value="1"/>
</dbReference>
<comment type="caution">
    <text evidence="10">The sequence shown here is derived from an EMBL/GenBank/DDBJ whole genome shotgun (WGS) entry which is preliminary data.</text>
</comment>
<dbReference type="GO" id="GO:0071013">
    <property type="term" value="C:catalytic step 2 spliceosome"/>
    <property type="evidence" value="ECO:0007669"/>
    <property type="project" value="TreeGrafter"/>
</dbReference>
<feature type="region of interest" description="Disordered" evidence="7">
    <location>
        <begin position="418"/>
        <end position="440"/>
    </location>
</feature>
<evidence type="ECO:0000256" key="2">
    <source>
        <dbReference type="ARBA" id="ARBA00022664"/>
    </source>
</evidence>
<evidence type="ECO:0000259" key="8">
    <source>
        <dbReference type="PROSITE" id="PS50053"/>
    </source>
</evidence>
<dbReference type="FunFam" id="1.10.10.790:FF:000002">
    <property type="entry name" value="Splicing factor 3A subunit 1"/>
    <property type="match status" value="1"/>
</dbReference>
<dbReference type="SMART" id="SM00213">
    <property type="entry name" value="UBQ"/>
    <property type="match status" value="1"/>
</dbReference>
<feature type="compositionally biased region" description="Acidic residues" evidence="7">
    <location>
        <begin position="311"/>
        <end position="321"/>
    </location>
</feature>
<feature type="domain" description="SURP motif" evidence="9">
    <location>
        <begin position="49"/>
        <end position="91"/>
    </location>
</feature>
<feature type="compositionally biased region" description="Low complexity" evidence="7">
    <location>
        <begin position="532"/>
        <end position="549"/>
    </location>
</feature>
<dbReference type="InterPro" id="IPR022030">
    <property type="entry name" value="SF3A1_dom"/>
</dbReference>
<evidence type="ECO:0000256" key="7">
    <source>
        <dbReference type="SAM" id="MobiDB-lite"/>
    </source>
</evidence>
<dbReference type="SMART" id="SM00648">
    <property type="entry name" value="SWAP"/>
    <property type="match status" value="2"/>
</dbReference>
<keyword evidence="3" id="KW-0747">Spliceosome</keyword>
<evidence type="ECO:0000256" key="6">
    <source>
        <dbReference type="ARBA" id="ARBA00023242"/>
    </source>
</evidence>
<evidence type="ECO:0000256" key="3">
    <source>
        <dbReference type="ARBA" id="ARBA00022728"/>
    </source>
</evidence>
<dbReference type="Gene3D" id="1.10.10.790">
    <property type="entry name" value="Surp module"/>
    <property type="match status" value="2"/>
</dbReference>
<dbReference type="InterPro" id="IPR029071">
    <property type="entry name" value="Ubiquitin-like_domsf"/>
</dbReference>
<evidence type="ECO:0000256" key="4">
    <source>
        <dbReference type="ARBA" id="ARBA00022737"/>
    </source>
</evidence>
<evidence type="ECO:0000256" key="5">
    <source>
        <dbReference type="ARBA" id="ARBA00023187"/>
    </source>
</evidence>
<dbReference type="Pfam" id="PF01805">
    <property type="entry name" value="Surp"/>
    <property type="match status" value="2"/>
</dbReference>
<proteinExistence type="predicted"/>
<dbReference type="InterPro" id="IPR035563">
    <property type="entry name" value="SF3As1_ubi"/>
</dbReference>
<dbReference type="InterPro" id="IPR019956">
    <property type="entry name" value="Ubiquitin_dom"/>
</dbReference>
<dbReference type="Gene3D" id="3.10.20.90">
    <property type="entry name" value="Phosphatidylinositol 3-kinase Catalytic Subunit, Chain A, domain 1"/>
    <property type="match status" value="1"/>
</dbReference>
<protein>
    <submittedName>
        <fullName evidence="10">Uncharacterized protein</fullName>
    </submittedName>
</protein>
<sequence length="754" mass="84977">MPPIEILVQAPQQPIKVSGREEDSMNKEPSMSGQQIVGLIIPPPDIRTIVDKTALFVARNGVEFENKIREREASNIRFNFLTPVDPYHAYYKNKVKEFETGVASAELLTKLKVPDAVREHIQKAEFVPKNPPKPFEFCADPSTINAFDLDLIQLTALFVARNGRQFLTQLMNREVRNFQFDFLKPQHSNFQYFTKLVEQYTKVIIPPRNVYDELRNSASHKKILEDVRYRVGWEKFQRAVKDREDAEVEQERMAYNQIDWHDFVVVQTVDFQPSETLNLPSLCTPRDVGARILLQQRTEAAKAAAESVAMDMDESDSEDEEEKKKQKNREDFDDIQHQVDGMDITEKQHAGSTVTQPTPAAPIAGNVVIRDYDPKKARSGIVAKGQNEKFIISPLTNERIPADKLHEHVRYNTVDPQFKEQRDREQMERQDEDPITASGTEISRNIAKLAERRTDIFGIGEKGVEQTIIGKKLGEEERQLPRSDPKTIWDGQQATIDATTRAAQQAVSLEQQITEIQRQHGYLPNPAADRFAPSTPSTTASATTASTTTPMPPPATTSVPTPLPPRPPHLQPPIVSNVAKIIPGIPPQQQMRMPRMPLPGMPPPPHMLPMGMQMPGLPPHMAMAHHPQGGFMPPPPPPDESGASAAKKFRVDDALEPEELWLQKVSGQITVKLSTPQTDEWNLKGQTFTIQLEITSTVSALKSLIQEQTTVPASKAKLVYQNTFLKDNFTLAYYNFVNEANVQLMLKERGGKKK</sequence>
<dbReference type="GO" id="GO:0003723">
    <property type="term" value="F:RNA binding"/>
    <property type="evidence" value="ECO:0007669"/>
    <property type="project" value="InterPro"/>
</dbReference>
<evidence type="ECO:0000313" key="11">
    <source>
        <dbReference type="Proteomes" id="UP000580250"/>
    </source>
</evidence>